<proteinExistence type="predicted"/>
<organism evidence="2 3">
    <name type="scientific">Conidiobolus coronatus (strain ATCC 28846 / CBS 209.66 / NRRL 28638)</name>
    <name type="common">Delacroixia coronata</name>
    <dbReference type="NCBI Taxonomy" id="796925"/>
    <lineage>
        <taxon>Eukaryota</taxon>
        <taxon>Fungi</taxon>
        <taxon>Fungi incertae sedis</taxon>
        <taxon>Zoopagomycota</taxon>
        <taxon>Entomophthoromycotina</taxon>
        <taxon>Entomophthoromycetes</taxon>
        <taxon>Entomophthorales</taxon>
        <taxon>Ancylistaceae</taxon>
        <taxon>Conidiobolus</taxon>
    </lineage>
</organism>
<reference evidence="2 3" key="1">
    <citation type="journal article" date="2015" name="Genome Biol. Evol.">
        <title>Phylogenomic analyses indicate that early fungi evolved digesting cell walls of algal ancestors of land plants.</title>
        <authorList>
            <person name="Chang Y."/>
            <person name="Wang S."/>
            <person name="Sekimoto S."/>
            <person name="Aerts A.L."/>
            <person name="Choi C."/>
            <person name="Clum A."/>
            <person name="LaButti K.M."/>
            <person name="Lindquist E.A."/>
            <person name="Yee Ngan C."/>
            <person name="Ohm R.A."/>
            <person name="Salamov A.A."/>
            <person name="Grigoriev I.V."/>
            <person name="Spatafora J.W."/>
            <person name="Berbee M.L."/>
        </authorList>
    </citation>
    <scope>NUCLEOTIDE SEQUENCE [LARGE SCALE GENOMIC DNA]</scope>
    <source>
        <strain evidence="2 3">NRRL 28638</strain>
    </source>
</reference>
<feature type="signal peptide" evidence="1">
    <location>
        <begin position="1"/>
        <end position="16"/>
    </location>
</feature>
<evidence type="ECO:0000313" key="3">
    <source>
        <dbReference type="Proteomes" id="UP000070444"/>
    </source>
</evidence>
<dbReference type="Proteomes" id="UP000070444">
    <property type="component" value="Unassembled WGS sequence"/>
</dbReference>
<accession>A0A137NRJ0</accession>
<evidence type="ECO:0000256" key="1">
    <source>
        <dbReference type="SAM" id="SignalP"/>
    </source>
</evidence>
<keyword evidence="1" id="KW-0732">Signal</keyword>
<feature type="chain" id="PRO_5007293983" evidence="1">
    <location>
        <begin position="17"/>
        <end position="191"/>
    </location>
</feature>
<dbReference type="AlphaFoldDB" id="A0A137NRJ0"/>
<dbReference type="EMBL" id="KQ964901">
    <property type="protein sequence ID" value="KXN65355.1"/>
    <property type="molecule type" value="Genomic_DNA"/>
</dbReference>
<sequence>MKLISLLTALSTSVICSPYSEYQGTRSQKTFSCDLSKVNEIKRTEKLPINVIKRLNQIGCYEEAEAYEDDIPSNYNHNTRSDYNNYKLGLNRGNSDSFRINEPHANPSFYNLDFFHHTLSEDPSTIQLPPQCTDSSVDEQISDGVSPESLIQLMAIRGCTEQVKKLESDYSIKLSDFDENKLEKHSASYYS</sequence>
<evidence type="ECO:0000313" key="2">
    <source>
        <dbReference type="EMBL" id="KXN65355.1"/>
    </source>
</evidence>
<keyword evidence="3" id="KW-1185">Reference proteome</keyword>
<protein>
    <submittedName>
        <fullName evidence="2">Uncharacterized protein</fullName>
    </submittedName>
</protein>
<name>A0A137NRJ0_CONC2</name>
<gene>
    <name evidence="2" type="ORF">CONCODRAFT_13080</name>
</gene>